<evidence type="ECO:0000313" key="3">
    <source>
        <dbReference type="Proteomes" id="UP000183982"/>
    </source>
</evidence>
<keyword evidence="1" id="KW-0732">Signal</keyword>
<name>A0A1M6E6T1_9RHOB</name>
<dbReference type="OrthoDB" id="7849141at2"/>
<feature type="chain" id="PRO_5012725776" evidence="1">
    <location>
        <begin position="23"/>
        <end position="141"/>
    </location>
</feature>
<accession>A0A1M6E6T1</accession>
<gene>
    <name evidence="2" type="ORF">SAMN05444000_103126</name>
</gene>
<dbReference type="Proteomes" id="UP000183982">
    <property type="component" value="Unassembled WGS sequence"/>
</dbReference>
<keyword evidence="3" id="KW-1185">Reference proteome</keyword>
<reference evidence="3" key="1">
    <citation type="submission" date="2016-11" db="EMBL/GenBank/DDBJ databases">
        <authorList>
            <person name="Varghese N."/>
            <person name="Submissions S."/>
        </authorList>
    </citation>
    <scope>NUCLEOTIDE SEQUENCE [LARGE SCALE GENOMIC DNA]</scope>
    <source>
        <strain evidence="3">DSM 100564</strain>
    </source>
</reference>
<feature type="signal peptide" evidence="1">
    <location>
        <begin position="1"/>
        <end position="22"/>
    </location>
</feature>
<organism evidence="2 3">
    <name type="scientific">Shimia gijangensis</name>
    <dbReference type="NCBI Taxonomy" id="1470563"/>
    <lineage>
        <taxon>Bacteria</taxon>
        <taxon>Pseudomonadati</taxon>
        <taxon>Pseudomonadota</taxon>
        <taxon>Alphaproteobacteria</taxon>
        <taxon>Rhodobacterales</taxon>
        <taxon>Roseobacteraceae</taxon>
    </lineage>
</organism>
<evidence type="ECO:0000256" key="1">
    <source>
        <dbReference type="SAM" id="SignalP"/>
    </source>
</evidence>
<sequence>MKIAIATVAFVTALLPATNALAEQWSCSFPNQRLDAWIRGQIMVSTDGTEATVFDSLINEAHAGPIGARVTANNDKRLTAKWTLKRIELRHGFAPRIDYTLTYLKDTGRANITATAPLLEDYNNADRAGGNFVASGSCKPR</sequence>
<dbReference type="EMBL" id="FQZQ01000003">
    <property type="protein sequence ID" value="SHI81161.1"/>
    <property type="molecule type" value="Genomic_DNA"/>
</dbReference>
<dbReference type="AlphaFoldDB" id="A0A1M6E6T1"/>
<protein>
    <submittedName>
        <fullName evidence="2">Uncharacterized protein</fullName>
    </submittedName>
</protein>
<dbReference type="RefSeq" id="WP_073249516.1">
    <property type="nucleotide sequence ID" value="NZ_FQZQ01000003.1"/>
</dbReference>
<evidence type="ECO:0000313" key="2">
    <source>
        <dbReference type="EMBL" id="SHI81161.1"/>
    </source>
</evidence>
<proteinExistence type="predicted"/>